<organism evidence="1 2">
    <name type="scientific">Brevirhabdus pacifica</name>
    <dbReference type="NCBI Taxonomy" id="1267768"/>
    <lineage>
        <taxon>Bacteria</taxon>
        <taxon>Pseudomonadati</taxon>
        <taxon>Pseudomonadota</taxon>
        <taxon>Alphaproteobacteria</taxon>
        <taxon>Rhodobacterales</taxon>
        <taxon>Paracoccaceae</taxon>
        <taxon>Brevirhabdus</taxon>
    </lineage>
</organism>
<proteinExistence type="predicted"/>
<sequence length="75" mass="8508">MIEHSREHDLRDLTILHMVENEGRTLNEAGRLNGVSRSTASGLRRRVRLACGKHPCACEKPENMDGGMPPLWWDV</sequence>
<dbReference type="AlphaFoldDB" id="A0A1U7DFJ0"/>
<accession>A0A1U7DFJ0</accession>
<dbReference type="OrthoDB" id="7873792at2"/>
<evidence type="ECO:0000313" key="1">
    <source>
        <dbReference type="EMBL" id="APX88669.1"/>
    </source>
</evidence>
<gene>
    <name evidence="1" type="ORF">BV394_02085</name>
</gene>
<keyword evidence="2" id="KW-1185">Reference proteome</keyword>
<dbReference type="RefSeq" id="WP_076978693.1">
    <property type="nucleotide sequence ID" value="NZ_CP019124.1"/>
</dbReference>
<protein>
    <submittedName>
        <fullName evidence="1">Uncharacterized protein</fullName>
    </submittedName>
</protein>
<name>A0A1U7DFJ0_9RHOB</name>
<dbReference type="EMBL" id="CP019124">
    <property type="protein sequence ID" value="APX88669.1"/>
    <property type="molecule type" value="Genomic_DNA"/>
</dbReference>
<dbReference type="STRING" id="1267768.BV394_02085"/>
<reference evidence="1 2" key="1">
    <citation type="submission" date="2017-01" db="EMBL/GenBank/DDBJ databases">
        <title>Genomic analysis of Xuhuaishuia manganoxidans DY6-4.</title>
        <authorList>
            <person name="Wang X."/>
        </authorList>
    </citation>
    <scope>NUCLEOTIDE SEQUENCE [LARGE SCALE GENOMIC DNA]</scope>
    <source>
        <strain evidence="1 2">DY6-4</strain>
    </source>
</reference>
<dbReference type="Proteomes" id="UP000187266">
    <property type="component" value="Chromosome"/>
</dbReference>
<evidence type="ECO:0000313" key="2">
    <source>
        <dbReference type="Proteomes" id="UP000187266"/>
    </source>
</evidence>